<reference evidence="2 3" key="1">
    <citation type="submission" date="2018-10" db="EMBL/GenBank/DDBJ databases">
        <title>Sphingobacterium sp. M05W1-28.</title>
        <authorList>
            <person name="Cai H."/>
        </authorList>
    </citation>
    <scope>NUCLEOTIDE SEQUENCE [LARGE SCALE GENOMIC DNA]</scope>
    <source>
        <strain evidence="2 3">M05W1-28</strain>
    </source>
</reference>
<dbReference type="EMBL" id="RBWS01000011">
    <property type="protein sequence ID" value="RKO70753.1"/>
    <property type="molecule type" value="Genomic_DNA"/>
</dbReference>
<comment type="caution">
    <text evidence="2">The sequence shown here is derived from an EMBL/GenBank/DDBJ whole genome shotgun (WGS) entry which is preliminary data.</text>
</comment>
<evidence type="ECO:0000256" key="1">
    <source>
        <dbReference type="SAM" id="SignalP"/>
    </source>
</evidence>
<gene>
    <name evidence="2" type="ORF">D7322_15910</name>
</gene>
<evidence type="ECO:0000313" key="2">
    <source>
        <dbReference type="EMBL" id="RKO70753.1"/>
    </source>
</evidence>
<dbReference type="Proteomes" id="UP000282423">
    <property type="component" value="Unassembled WGS sequence"/>
</dbReference>
<proteinExistence type="predicted"/>
<accession>A0A420VWK3</accession>
<organism evidence="2 3">
    <name type="scientific">Sphingobacterium puteale</name>
    <dbReference type="NCBI Taxonomy" id="2420510"/>
    <lineage>
        <taxon>Bacteria</taxon>
        <taxon>Pseudomonadati</taxon>
        <taxon>Bacteroidota</taxon>
        <taxon>Sphingobacteriia</taxon>
        <taxon>Sphingobacteriales</taxon>
        <taxon>Sphingobacteriaceae</taxon>
        <taxon>Sphingobacterium</taxon>
    </lineage>
</organism>
<keyword evidence="1" id="KW-0732">Signal</keyword>
<dbReference type="RefSeq" id="WP_121125273.1">
    <property type="nucleotide sequence ID" value="NZ_RBWS01000011.1"/>
</dbReference>
<sequence>MIKIKFLNKLLIFSFFYFIVSAAKSQSTNFFPLLDKVDRRLEEVFFKENSTIRKVIHDMDAILYYDKKDSILEIYYMDRSAFYNYLLSNSSSIYGIFINNKLLAIDRGAKEFFQFQKESLMSFSMLIKKRKNSSKNLIEIPEPTDYRYSKYKQIQSGFKLISRNFLISE</sequence>
<dbReference type="AlphaFoldDB" id="A0A420VWK3"/>
<evidence type="ECO:0000313" key="3">
    <source>
        <dbReference type="Proteomes" id="UP000282423"/>
    </source>
</evidence>
<keyword evidence="3" id="KW-1185">Reference proteome</keyword>
<feature type="signal peptide" evidence="1">
    <location>
        <begin position="1"/>
        <end position="22"/>
    </location>
</feature>
<feature type="chain" id="PRO_5018978654" evidence="1">
    <location>
        <begin position="23"/>
        <end position="169"/>
    </location>
</feature>
<name>A0A420VWK3_9SPHI</name>
<protein>
    <submittedName>
        <fullName evidence="2">Uncharacterized protein</fullName>
    </submittedName>
</protein>